<dbReference type="AlphaFoldDB" id="A0A518K356"/>
<keyword evidence="2" id="KW-0472">Membrane</keyword>
<feature type="transmembrane region" description="Helical" evidence="2">
    <location>
        <begin position="163"/>
        <end position="184"/>
    </location>
</feature>
<proteinExistence type="predicted"/>
<keyword evidence="2" id="KW-0812">Transmembrane</keyword>
<keyword evidence="4" id="KW-1185">Reference proteome</keyword>
<name>A0A518K356_9BACT</name>
<organism evidence="3 4">
    <name type="scientific">Botrimarina mediterranea</name>
    <dbReference type="NCBI Taxonomy" id="2528022"/>
    <lineage>
        <taxon>Bacteria</taxon>
        <taxon>Pseudomonadati</taxon>
        <taxon>Planctomycetota</taxon>
        <taxon>Planctomycetia</taxon>
        <taxon>Pirellulales</taxon>
        <taxon>Lacipirellulaceae</taxon>
        <taxon>Botrimarina</taxon>
    </lineage>
</organism>
<evidence type="ECO:0000313" key="3">
    <source>
        <dbReference type="EMBL" id="QDV72185.1"/>
    </source>
</evidence>
<feature type="transmembrane region" description="Helical" evidence="2">
    <location>
        <begin position="50"/>
        <end position="68"/>
    </location>
</feature>
<dbReference type="Proteomes" id="UP000316426">
    <property type="component" value="Chromosome"/>
</dbReference>
<evidence type="ECO:0000256" key="2">
    <source>
        <dbReference type="SAM" id="Phobius"/>
    </source>
</evidence>
<accession>A0A518K356</accession>
<dbReference type="KEGG" id="bmei:Spa11_03570"/>
<evidence type="ECO:0000256" key="1">
    <source>
        <dbReference type="SAM" id="MobiDB-lite"/>
    </source>
</evidence>
<reference evidence="3 4" key="1">
    <citation type="submission" date="2019-02" db="EMBL/GenBank/DDBJ databases">
        <title>Deep-cultivation of Planctomycetes and their phenomic and genomic characterization uncovers novel biology.</title>
        <authorList>
            <person name="Wiegand S."/>
            <person name="Jogler M."/>
            <person name="Boedeker C."/>
            <person name="Pinto D."/>
            <person name="Vollmers J."/>
            <person name="Rivas-Marin E."/>
            <person name="Kohn T."/>
            <person name="Peeters S.H."/>
            <person name="Heuer A."/>
            <person name="Rast P."/>
            <person name="Oberbeckmann S."/>
            <person name="Bunk B."/>
            <person name="Jeske O."/>
            <person name="Meyerdierks A."/>
            <person name="Storesund J.E."/>
            <person name="Kallscheuer N."/>
            <person name="Luecker S."/>
            <person name="Lage O.M."/>
            <person name="Pohl T."/>
            <person name="Merkel B.J."/>
            <person name="Hornburger P."/>
            <person name="Mueller R.-W."/>
            <person name="Bruemmer F."/>
            <person name="Labrenz M."/>
            <person name="Spormann A.M."/>
            <person name="Op den Camp H."/>
            <person name="Overmann J."/>
            <person name="Amann R."/>
            <person name="Jetten M.S.M."/>
            <person name="Mascher T."/>
            <person name="Medema M.H."/>
            <person name="Devos D.P."/>
            <person name="Kaster A.-K."/>
            <person name="Ovreas L."/>
            <person name="Rohde M."/>
            <person name="Galperin M.Y."/>
            <person name="Jogler C."/>
        </authorList>
    </citation>
    <scope>NUCLEOTIDE SEQUENCE [LARGE SCALE GENOMIC DNA]</scope>
    <source>
        <strain evidence="3 4">Spa11</strain>
    </source>
</reference>
<sequence>MNFDQLGQSWRDENKAAVSEAPAEEKRLEQYVATTRATERFAAKVFRRDLIETAAGLFVIYAFGSMLWEGKVIARATLPMVSAAGMVINILGAIYVIYRLHRTRTSTPTPRLDASMREYCDSEIERVEKQMAMLRSVHIWYLGPFYVGVLLVFLGVDGPGVEFVIMSAVVTVLYAFIAALNRFAASTVMTDLRDQLAWLRDSLGSATAPVGELPETADHSKAAKRFAFRWFFACLGVGLGGILFGWLMDVEYPKRSPFDAVRWQGEAPEVRLEEEWFRLVSIDGVAVDEILASGKQNYHDRWRMRFEEDLVELLARMGNKPGDTVRLVVLPLGSDDEIVLEAVPMTEEKRQSIKRSPQRREVAYRWFAESFPESSDVMRRHVGKYQFPSGHVLNIAESDGQLTAQLTGQEPLVLLPRSESEWDVQLVDATLTFKVDGAGKSAAVELFQNGGRQIAKRFE</sequence>
<protein>
    <submittedName>
        <fullName evidence="3">Uncharacterized protein</fullName>
    </submittedName>
</protein>
<feature type="transmembrane region" description="Helical" evidence="2">
    <location>
        <begin position="230"/>
        <end position="248"/>
    </location>
</feature>
<evidence type="ECO:0000313" key="4">
    <source>
        <dbReference type="Proteomes" id="UP000316426"/>
    </source>
</evidence>
<feature type="region of interest" description="Disordered" evidence="1">
    <location>
        <begin position="1"/>
        <end position="21"/>
    </location>
</feature>
<keyword evidence="2" id="KW-1133">Transmembrane helix</keyword>
<gene>
    <name evidence="3" type="ORF">Spa11_03570</name>
</gene>
<dbReference type="EMBL" id="CP036349">
    <property type="protein sequence ID" value="QDV72185.1"/>
    <property type="molecule type" value="Genomic_DNA"/>
</dbReference>
<feature type="transmembrane region" description="Helical" evidence="2">
    <location>
        <begin position="139"/>
        <end position="157"/>
    </location>
</feature>
<dbReference type="RefSeq" id="WP_145106005.1">
    <property type="nucleotide sequence ID" value="NZ_CP036349.1"/>
</dbReference>
<feature type="transmembrane region" description="Helical" evidence="2">
    <location>
        <begin position="80"/>
        <end position="98"/>
    </location>
</feature>